<dbReference type="GO" id="GO:0006518">
    <property type="term" value="P:peptide metabolic process"/>
    <property type="evidence" value="ECO:0007669"/>
    <property type="project" value="TreeGrafter"/>
</dbReference>
<dbReference type="OrthoDB" id="9773538at2"/>
<evidence type="ECO:0000256" key="4">
    <source>
        <dbReference type="ARBA" id="ARBA00022801"/>
    </source>
</evidence>
<sequence length="690" mass="79181">MTSKTKLLFISFLFFFLSTFEISSQSLNNTMKNPFLVDLNIPIDYAKVTAKDVEAYANQSVNDVNTMIASIKKQKSATFLNVFGAMDDISNKISKTSNNCFMLYWVSTDSLIRAKGLSGYQLLDSLSTSIHSDKGIYDKMLRFKSSKSYAALVGNKKILVDDAILDFELSGVNLNDKKLLKFKKLTKEISQLSSQYSDNMNGYNENLIVDEKAAEGLPEAFKAKYKVAENKYEIPIINATNATIMSNATNEATRKAYYFKFYNRASDKNLSILDSLVQKRYELATIMGYSSYAAYNLVPKMAKDPKTVWAFLNDLVSRSKEKAKADVTILENQKKKQFPKEQNVQINAWDAAYYKNQILKEQYNVNTEELRAYLPMKQCLKGMFDIYQTLLGFEFRKVENPSVWYKEVEMYEVYEGNNLKGRFYLDLFPRPNKETWFYGVGLTPGKLTPKGYEIPVSMLLGNFTKATETTPSLLSIKELNTLFHEFGHIVNGMSYNGEFSSQSSSKADFSEAMSQLFENWLWNYDILSSFAKHYQTGEVLPKTTFDNMLKAKNVSSGLSAISQQRSALYDMNLYDKYDPKNRIATDQLWKNLDDKLDVMKFYVEGTHYQASWIHINTHPVYYYGYLWSNVFAEDMFTAFEKNGLRDPKTGLRYRKLILANGTQRDIEEAVKEFLGRPSNNEAYIKSLGLE</sequence>
<feature type="chain" id="PRO_5020763881" description="Peptidase M3A/M3B catalytic domain-containing protein" evidence="8">
    <location>
        <begin position="24"/>
        <end position="690"/>
    </location>
</feature>
<dbReference type="PANTHER" id="PTHR11804:SF84">
    <property type="entry name" value="SACCHAROLYSIN"/>
    <property type="match status" value="1"/>
</dbReference>
<feature type="signal peptide" evidence="8">
    <location>
        <begin position="1"/>
        <end position="23"/>
    </location>
</feature>
<evidence type="ECO:0000256" key="1">
    <source>
        <dbReference type="ARBA" id="ARBA00006040"/>
    </source>
</evidence>
<dbReference type="InterPro" id="IPR045090">
    <property type="entry name" value="Pept_M3A_M3B"/>
</dbReference>
<dbReference type="GO" id="GO:0004222">
    <property type="term" value="F:metalloendopeptidase activity"/>
    <property type="evidence" value="ECO:0007669"/>
    <property type="project" value="InterPro"/>
</dbReference>
<keyword evidence="2 7" id="KW-0645">Protease</keyword>
<keyword evidence="3 7" id="KW-0479">Metal-binding</keyword>
<evidence type="ECO:0000256" key="5">
    <source>
        <dbReference type="ARBA" id="ARBA00022833"/>
    </source>
</evidence>
<proteinExistence type="inferred from homology"/>
<dbReference type="CDD" id="cd06455">
    <property type="entry name" value="M3A_TOP"/>
    <property type="match status" value="1"/>
</dbReference>
<comment type="cofactor">
    <cofactor evidence="7">
        <name>Zn(2+)</name>
        <dbReference type="ChEBI" id="CHEBI:29105"/>
    </cofactor>
    <text evidence="7">Binds 1 zinc ion.</text>
</comment>
<dbReference type="InterPro" id="IPR024077">
    <property type="entry name" value="Neurolysin/TOP_dom2"/>
</dbReference>
<dbReference type="Pfam" id="PF01432">
    <property type="entry name" value="Peptidase_M3"/>
    <property type="match status" value="1"/>
</dbReference>
<dbReference type="InterPro" id="IPR001567">
    <property type="entry name" value="Pept_M3A_M3B_dom"/>
</dbReference>
<comment type="caution">
    <text evidence="10">The sequence shown here is derived from an EMBL/GenBank/DDBJ whole genome shotgun (WGS) entry which is preliminary data.</text>
</comment>
<dbReference type="GO" id="GO:0006508">
    <property type="term" value="P:proteolysis"/>
    <property type="evidence" value="ECO:0007669"/>
    <property type="project" value="UniProtKB-KW"/>
</dbReference>
<evidence type="ECO:0000256" key="8">
    <source>
        <dbReference type="SAM" id="SignalP"/>
    </source>
</evidence>
<dbReference type="EMBL" id="SMFK01000007">
    <property type="protein sequence ID" value="TDD96221.1"/>
    <property type="molecule type" value="Genomic_DNA"/>
</dbReference>
<dbReference type="PANTHER" id="PTHR11804">
    <property type="entry name" value="PROTEASE M3 THIMET OLIGOPEPTIDASE-RELATED"/>
    <property type="match status" value="1"/>
</dbReference>
<evidence type="ECO:0000313" key="10">
    <source>
        <dbReference type="EMBL" id="TDD96221.1"/>
    </source>
</evidence>
<dbReference type="Gene3D" id="1.20.1050.40">
    <property type="entry name" value="Endopeptidase. Chain P, domain 1"/>
    <property type="match status" value="1"/>
</dbReference>
<comment type="similarity">
    <text evidence="1 7">Belongs to the peptidase M3 family.</text>
</comment>
<dbReference type="Gene3D" id="3.40.390.10">
    <property type="entry name" value="Collagenase (Catalytic Domain)"/>
    <property type="match status" value="1"/>
</dbReference>
<dbReference type="SUPFAM" id="SSF55486">
    <property type="entry name" value="Metalloproteases ('zincins'), catalytic domain"/>
    <property type="match status" value="1"/>
</dbReference>
<evidence type="ECO:0000259" key="9">
    <source>
        <dbReference type="Pfam" id="PF01432"/>
    </source>
</evidence>
<evidence type="ECO:0000256" key="2">
    <source>
        <dbReference type="ARBA" id="ARBA00022670"/>
    </source>
</evidence>
<evidence type="ECO:0000313" key="11">
    <source>
        <dbReference type="Proteomes" id="UP000295479"/>
    </source>
</evidence>
<name>A0A4R5C8P6_9FLAO</name>
<dbReference type="InterPro" id="IPR024079">
    <property type="entry name" value="MetalloPept_cat_dom_sf"/>
</dbReference>
<feature type="domain" description="Peptidase M3A/M3B catalytic" evidence="9">
    <location>
        <begin position="245"/>
        <end position="688"/>
    </location>
</feature>
<evidence type="ECO:0000256" key="6">
    <source>
        <dbReference type="ARBA" id="ARBA00023049"/>
    </source>
</evidence>
<gene>
    <name evidence="10" type="ORF">E0F76_12050</name>
</gene>
<keyword evidence="8" id="KW-0732">Signal</keyword>
<keyword evidence="6 7" id="KW-0482">Metalloprotease</keyword>
<dbReference type="InterPro" id="IPR024080">
    <property type="entry name" value="Neurolysin/TOP_N"/>
</dbReference>
<evidence type="ECO:0000256" key="7">
    <source>
        <dbReference type="RuleBase" id="RU003435"/>
    </source>
</evidence>
<dbReference type="RefSeq" id="WP_132006200.1">
    <property type="nucleotide sequence ID" value="NZ_SMFK01000007.1"/>
</dbReference>
<dbReference type="Gene3D" id="1.10.1370.10">
    <property type="entry name" value="Neurolysin, domain 3"/>
    <property type="match status" value="1"/>
</dbReference>
<evidence type="ECO:0000256" key="3">
    <source>
        <dbReference type="ARBA" id="ARBA00022723"/>
    </source>
</evidence>
<keyword evidence="11" id="KW-1185">Reference proteome</keyword>
<dbReference type="Proteomes" id="UP000295479">
    <property type="component" value="Unassembled WGS sequence"/>
</dbReference>
<accession>A0A4R5C8P6</accession>
<keyword evidence="4 7" id="KW-0378">Hydrolase</keyword>
<keyword evidence="5 7" id="KW-0862">Zinc</keyword>
<dbReference type="AlphaFoldDB" id="A0A4R5C8P6"/>
<organism evidence="10 11">
    <name type="scientific">Flavobacterium cellulosilyticum</name>
    <dbReference type="NCBI Taxonomy" id="2541731"/>
    <lineage>
        <taxon>Bacteria</taxon>
        <taxon>Pseudomonadati</taxon>
        <taxon>Bacteroidota</taxon>
        <taxon>Flavobacteriia</taxon>
        <taxon>Flavobacteriales</taxon>
        <taxon>Flavobacteriaceae</taxon>
        <taxon>Flavobacterium</taxon>
    </lineage>
</organism>
<protein>
    <recommendedName>
        <fullName evidence="9">Peptidase M3A/M3B catalytic domain-containing protein</fullName>
    </recommendedName>
</protein>
<reference evidence="10 11" key="1">
    <citation type="submission" date="2019-03" db="EMBL/GenBank/DDBJ databases">
        <title>Flavobacterium AR-3-4 sp. nov. isolated from arctic soil.</title>
        <authorList>
            <person name="Chaudhary D.K."/>
        </authorList>
    </citation>
    <scope>NUCLEOTIDE SEQUENCE [LARGE SCALE GENOMIC DNA]</scope>
    <source>
        <strain evidence="10 11">AR-3-4</strain>
    </source>
</reference>
<dbReference type="GO" id="GO:0046872">
    <property type="term" value="F:metal ion binding"/>
    <property type="evidence" value="ECO:0007669"/>
    <property type="project" value="UniProtKB-UniRule"/>
</dbReference>